<evidence type="ECO:0000256" key="1">
    <source>
        <dbReference type="SAM" id="MobiDB-lite"/>
    </source>
</evidence>
<dbReference type="EMBL" id="CAKOAT010052932">
    <property type="protein sequence ID" value="CAH8298828.1"/>
    <property type="molecule type" value="Genomic_DNA"/>
</dbReference>
<feature type="region of interest" description="Disordered" evidence="1">
    <location>
        <begin position="32"/>
        <end position="56"/>
    </location>
</feature>
<reference evidence="2 3" key="1">
    <citation type="submission" date="2022-03" db="EMBL/GenBank/DDBJ databases">
        <authorList>
            <person name="Macdonald S."/>
            <person name="Ahmed S."/>
            <person name="Newling K."/>
        </authorList>
    </citation>
    <scope>NUCLEOTIDE SEQUENCE [LARGE SCALE GENOMIC DNA]</scope>
</reference>
<feature type="compositionally biased region" description="Basic residues" evidence="1">
    <location>
        <begin position="32"/>
        <end position="42"/>
    </location>
</feature>
<name>A0ABC8IT22_ERUVS</name>
<evidence type="ECO:0000313" key="2">
    <source>
        <dbReference type="EMBL" id="CAH8298828.1"/>
    </source>
</evidence>
<gene>
    <name evidence="2" type="ORF">ERUC_LOCUS2429</name>
</gene>
<keyword evidence="3" id="KW-1185">Reference proteome</keyword>
<dbReference type="AlphaFoldDB" id="A0ABC8IT22"/>
<dbReference type="Proteomes" id="UP001642260">
    <property type="component" value="Unassembled WGS sequence"/>
</dbReference>
<organism evidence="2 3">
    <name type="scientific">Eruca vesicaria subsp. sativa</name>
    <name type="common">Garden rocket</name>
    <name type="synonym">Eruca sativa</name>
    <dbReference type="NCBI Taxonomy" id="29727"/>
    <lineage>
        <taxon>Eukaryota</taxon>
        <taxon>Viridiplantae</taxon>
        <taxon>Streptophyta</taxon>
        <taxon>Embryophyta</taxon>
        <taxon>Tracheophyta</taxon>
        <taxon>Spermatophyta</taxon>
        <taxon>Magnoliopsida</taxon>
        <taxon>eudicotyledons</taxon>
        <taxon>Gunneridae</taxon>
        <taxon>Pentapetalae</taxon>
        <taxon>rosids</taxon>
        <taxon>malvids</taxon>
        <taxon>Brassicales</taxon>
        <taxon>Brassicaceae</taxon>
        <taxon>Brassiceae</taxon>
        <taxon>Eruca</taxon>
    </lineage>
</organism>
<protein>
    <submittedName>
        <fullName evidence="2">Uncharacterized protein</fullName>
    </submittedName>
</protein>
<evidence type="ECO:0000313" key="3">
    <source>
        <dbReference type="Proteomes" id="UP001642260"/>
    </source>
</evidence>
<sequence length="140" mass="15683">MRATMTSSLLTFNQKIVLHCKKLLVRLSSSRRPKRHFRHLKLSKASSSSSLSSGKKPNKVVASFFLTIQKKKQKKEKMKRLNELESFSGSATDKKKAESRKKGAFPSSLKTSCLRQGKAHSQKVSQDHDAPRDSTSAILP</sequence>
<feature type="region of interest" description="Disordered" evidence="1">
    <location>
        <begin position="73"/>
        <end position="140"/>
    </location>
</feature>
<feature type="compositionally biased region" description="Low complexity" evidence="1">
    <location>
        <begin position="43"/>
        <end position="55"/>
    </location>
</feature>
<comment type="caution">
    <text evidence="2">The sequence shown here is derived from an EMBL/GenBank/DDBJ whole genome shotgun (WGS) entry which is preliminary data.</text>
</comment>
<accession>A0ABC8IT22</accession>
<proteinExistence type="predicted"/>